<evidence type="ECO:0000259" key="15">
    <source>
        <dbReference type="SMART" id="SM00479"/>
    </source>
</evidence>
<dbReference type="Gene3D" id="1.10.150.870">
    <property type="match status" value="1"/>
</dbReference>
<dbReference type="InterPro" id="IPR044923">
    <property type="entry name" value="PolC_middle_finger_sf"/>
</dbReference>
<evidence type="ECO:0000256" key="12">
    <source>
        <dbReference type="ARBA" id="ARBA00070925"/>
    </source>
</evidence>
<dbReference type="Gene3D" id="6.10.140.1510">
    <property type="match status" value="1"/>
</dbReference>
<evidence type="ECO:0000256" key="4">
    <source>
        <dbReference type="ARBA" id="ARBA00022679"/>
    </source>
</evidence>
<dbReference type="Gene3D" id="2.40.50.140">
    <property type="entry name" value="Nucleic acid-binding proteins"/>
    <property type="match status" value="1"/>
</dbReference>
<dbReference type="InterPro" id="IPR006308">
    <property type="entry name" value="Pol_III_a_PolC-type_gram_pos"/>
</dbReference>
<dbReference type="CDD" id="cd07435">
    <property type="entry name" value="PHP_PolIIIA_POLC"/>
    <property type="match status" value="1"/>
</dbReference>
<dbReference type="InterPro" id="IPR029460">
    <property type="entry name" value="DNAPol_HHH"/>
</dbReference>
<dbReference type="InterPro" id="IPR036397">
    <property type="entry name" value="RNaseH_sf"/>
</dbReference>
<comment type="similarity">
    <text evidence="13">Belongs to the DNA polymerase type-C family. PolC subfamily.</text>
</comment>
<dbReference type="Pfam" id="PF07733">
    <property type="entry name" value="DNA_pol3_alpha"/>
    <property type="match status" value="2"/>
</dbReference>
<evidence type="ECO:0000256" key="9">
    <source>
        <dbReference type="ARBA" id="ARBA00022839"/>
    </source>
</evidence>
<dbReference type="HAMAP" id="MF_00356">
    <property type="entry name" value="DNApol_PolC"/>
    <property type="match status" value="1"/>
</dbReference>
<evidence type="ECO:0000256" key="10">
    <source>
        <dbReference type="ARBA" id="ARBA00022932"/>
    </source>
</evidence>
<keyword evidence="4 13" id="KW-0808">Transferase</keyword>
<keyword evidence="9 13" id="KW-0269">Exonuclease</keyword>
<evidence type="ECO:0000256" key="2">
    <source>
        <dbReference type="ARBA" id="ARBA00012417"/>
    </source>
</evidence>
<dbReference type="Proteomes" id="UP000069912">
    <property type="component" value="Chromosome"/>
</dbReference>
<dbReference type="Gene3D" id="3.30.1900.20">
    <property type="match status" value="2"/>
</dbReference>
<reference evidence="17 18" key="1">
    <citation type="journal article" date="2016" name="Genome Announc.">
        <title>Complete Genome Sequences of Aerococcus christensenii CCUG 28831T, Aerococcus sanguinicola CCUG 43001T, Aerococcus urinae CCUG 36881T, Aerococcus urinaeequi CCUG 28094T, Aerococcus urinaehominis CCUG 42038 BT, and Aerococcus viridans CCUG 4311T.</title>
        <authorList>
            <person name="Carkaci D."/>
            <person name="Dargis R."/>
            <person name="Nielsen X.C."/>
            <person name="Skovgaard O."/>
            <person name="Fuursted K."/>
            <person name="Christensen J.J."/>
        </authorList>
    </citation>
    <scope>NUCLEOTIDE SEQUENCE [LARGE SCALE GENOMIC DNA]</scope>
    <source>
        <strain evidence="17 18">CCUG43001</strain>
    </source>
</reference>
<evidence type="ECO:0000256" key="1">
    <source>
        <dbReference type="ARBA" id="ARBA00003452"/>
    </source>
</evidence>
<dbReference type="InterPro" id="IPR040982">
    <property type="entry name" value="DNA_pol3_finger"/>
</dbReference>
<comment type="function">
    <text evidence="1 13">Required for replicative DNA synthesis. This DNA polymerase also exhibits 3' to 5' exonuclease activity.</text>
</comment>
<dbReference type="Pfam" id="PF11490">
    <property type="entry name" value="DNA_pol3_a_NII"/>
    <property type="match status" value="1"/>
</dbReference>
<protein>
    <recommendedName>
        <fullName evidence="12 13">DNA polymerase III PolC-type</fullName>
        <shortName evidence="13">PolIII</shortName>
        <ecNumber evidence="2 13">2.7.7.7</ecNumber>
    </recommendedName>
</protein>
<dbReference type="SMART" id="SM00479">
    <property type="entry name" value="EXOIII"/>
    <property type="match status" value="1"/>
</dbReference>
<evidence type="ECO:0000256" key="5">
    <source>
        <dbReference type="ARBA" id="ARBA00022695"/>
    </source>
</evidence>
<keyword evidence="7 13" id="KW-0540">Nuclease</keyword>
<dbReference type="GO" id="GO:0008408">
    <property type="term" value="F:3'-5' exonuclease activity"/>
    <property type="evidence" value="ECO:0007669"/>
    <property type="project" value="UniProtKB-UniRule"/>
</dbReference>
<dbReference type="Gene3D" id="1.10.150.700">
    <property type="entry name" value="PolC, middle finger domain"/>
    <property type="match status" value="1"/>
</dbReference>
<evidence type="ECO:0000256" key="14">
    <source>
        <dbReference type="SAM" id="Coils"/>
    </source>
</evidence>
<dbReference type="InterPro" id="IPR012337">
    <property type="entry name" value="RNaseH-like_sf"/>
</dbReference>
<dbReference type="NCBIfam" id="NF001688">
    <property type="entry name" value="PRK00448.1"/>
    <property type="match status" value="1"/>
</dbReference>
<dbReference type="CDD" id="cd04484">
    <property type="entry name" value="polC_OBF"/>
    <property type="match status" value="1"/>
</dbReference>
<comment type="subcellular location">
    <subcellularLocation>
        <location evidence="13">Cytoplasm</location>
    </subcellularLocation>
</comment>
<dbReference type="PANTHER" id="PTHR32294:SF5">
    <property type="entry name" value="DNA POLYMERASE III POLC-TYPE"/>
    <property type="match status" value="1"/>
</dbReference>
<dbReference type="NCBIfam" id="TIGR00573">
    <property type="entry name" value="dnaq"/>
    <property type="match status" value="1"/>
</dbReference>
<dbReference type="KEGG" id="asan:AWM72_08100"/>
<dbReference type="InterPro" id="IPR011708">
    <property type="entry name" value="DNA_pol3_alpha_NTPase_dom"/>
</dbReference>
<dbReference type="GO" id="GO:0006261">
    <property type="term" value="P:DNA-templated DNA replication"/>
    <property type="evidence" value="ECO:0007669"/>
    <property type="project" value="UniProtKB-UniRule"/>
</dbReference>
<dbReference type="SUPFAM" id="SSF53098">
    <property type="entry name" value="Ribonuclease H-like"/>
    <property type="match status" value="1"/>
</dbReference>
<dbReference type="SMART" id="SM00481">
    <property type="entry name" value="POLIIIAc"/>
    <property type="match status" value="1"/>
</dbReference>
<dbReference type="Pfam" id="PF17657">
    <property type="entry name" value="DNA_pol3_finger"/>
    <property type="match status" value="1"/>
</dbReference>
<keyword evidence="3 13" id="KW-0963">Cytoplasm</keyword>
<reference evidence="18" key="2">
    <citation type="submission" date="2016-01" db="EMBL/GenBank/DDBJ databases">
        <title>Six Aerococcus type strain genome sequencing and assembly using PacBio and Illumina Hiseq.</title>
        <authorList>
            <person name="Carkaci D."/>
            <person name="Dargis R."/>
            <person name="Nielsen X.C."/>
            <person name="Skovgaard O."/>
            <person name="Fuursted K."/>
            <person name="Christensen J.J."/>
        </authorList>
    </citation>
    <scope>NUCLEOTIDE SEQUENCE [LARGE SCALE GENOMIC DNA]</scope>
    <source>
        <strain evidence="18">CCUG43001</strain>
    </source>
</reference>
<dbReference type="InterPro" id="IPR012340">
    <property type="entry name" value="NA-bd_OB-fold"/>
</dbReference>
<evidence type="ECO:0000313" key="18">
    <source>
        <dbReference type="Proteomes" id="UP000069912"/>
    </source>
</evidence>
<dbReference type="SUPFAM" id="SSF50249">
    <property type="entry name" value="Nucleic acid-binding proteins"/>
    <property type="match status" value="1"/>
</dbReference>
<evidence type="ECO:0000259" key="16">
    <source>
        <dbReference type="SMART" id="SM00481"/>
    </source>
</evidence>
<feature type="coiled-coil region" evidence="14">
    <location>
        <begin position="165"/>
        <end position="204"/>
    </location>
</feature>
<dbReference type="GO" id="GO:0003677">
    <property type="term" value="F:DNA binding"/>
    <property type="evidence" value="ECO:0007669"/>
    <property type="project" value="UniProtKB-UniRule"/>
</dbReference>
<keyword evidence="8 13" id="KW-0378">Hydrolase</keyword>
<dbReference type="EMBL" id="CP014160">
    <property type="protein sequence ID" value="AMB94718.1"/>
    <property type="molecule type" value="Genomic_DNA"/>
</dbReference>
<dbReference type="Gene3D" id="3.30.420.10">
    <property type="entry name" value="Ribonuclease H-like superfamily/Ribonuclease H"/>
    <property type="match status" value="1"/>
</dbReference>
<evidence type="ECO:0000256" key="11">
    <source>
        <dbReference type="ARBA" id="ARBA00049244"/>
    </source>
</evidence>
<dbReference type="EC" id="2.7.7.7" evidence="2 13"/>
<dbReference type="Gene3D" id="3.20.20.140">
    <property type="entry name" value="Metal-dependent hydrolases"/>
    <property type="match status" value="1"/>
</dbReference>
<dbReference type="InterPro" id="IPR013520">
    <property type="entry name" value="Ribonucl_H"/>
</dbReference>
<dbReference type="PANTHER" id="PTHR32294">
    <property type="entry name" value="DNA POLYMERASE III SUBUNIT ALPHA"/>
    <property type="match status" value="1"/>
</dbReference>
<dbReference type="InterPro" id="IPR004805">
    <property type="entry name" value="DnaE2/DnaE/PolC"/>
</dbReference>
<feature type="domain" description="Polymerase/histidinol phosphatase N-terminal" evidence="16">
    <location>
        <begin position="332"/>
        <end position="399"/>
    </location>
</feature>
<accession>A0A120I9F2</accession>
<evidence type="ECO:0000256" key="8">
    <source>
        <dbReference type="ARBA" id="ARBA00022801"/>
    </source>
</evidence>
<comment type="catalytic activity">
    <reaction evidence="11 13">
        <text>DNA(n) + a 2'-deoxyribonucleoside 5'-triphosphate = DNA(n+1) + diphosphate</text>
        <dbReference type="Rhea" id="RHEA:22508"/>
        <dbReference type="Rhea" id="RHEA-COMP:17339"/>
        <dbReference type="Rhea" id="RHEA-COMP:17340"/>
        <dbReference type="ChEBI" id="CHEBI:33019"/>
        <dbReference type="ChEBI" id="CHEBI:61560"/>
        <dbReference type="ChEBI" id="CHEBI:173112"/>
        <dbReference type="EC" id="2.7.7.7"/>
    </reaction>
</comment>
<dbReference type="Pfam" id="PF02811">
    <property type="entry name" value="PHP"/>
    <property type="match status" value="1"/>
</dbReference>
<dbReference type="Pfam" id="PF14480">
    <property type="entry name" value="DNA_pol3_a_NI"/>
    <property type="match status" value="1"/>
</dbReference>
<dbReference type="InterPro" id="IPR024754">
    <property type="entry name" value="DNA_PolC-like_N_II"/>
</dbReference>
<evidence type="ECO:0000256" key="6">
    <source>
        <dbReference type="ARBA" id="ARBA00022705"/>
    </source>
</evidence>
<dbReference type="Pfam" id="PF14579">
    <property type="entry name" value="HHH_6"/>
    <property type="match status" value="1"/>
</dbReference>
<keyword evidence="6 13" id="KW-0235">DNA replication</keyword>
<dbReference type="InterPro" id="IPR028112">
    <property type="entry name" value="DNA_PolC-type_N_I"/>
</dbReference>
<dbReference type="Pfam" id="PF00929">
    <property type="entry name" value="RNase_T"/>
    <property type="match status" value="1"/>
</dbReference>
<sequence length="1432" mass="161966">MEEKKEAFNRLLKQINFSDSDSNFQAGWIDHVTVHTKSRLYQFTLAFPKQLKASQFKALEEALQVGFQSIAKVDLGLTCSRAEDWEAEEVLAYWPVVVERSHISNGLAQQILTQQLPTWEGGKFILRVDNPQIQAFLETNYLEVIKQNYFVLGFSNVRFQVIVDEATANDRQAQFEARQEQLEREQQELAKQASVRQAKEAKDKPRPSKLAIGRSVPVDKLQPMRSYVEEQYGAAMEGVIFEKEVRELKTGRRILNLKFSDYTSAYLVTMFSRNDEDIAVFEGLEEGMWVRVQGEIRMDDRFARDYVLMGRDLEVITKEGRKDQAEEGKKRIELHLHSNMSALDATNTISDFAAQAKAWGQPAIAVTDHGNVQAFPEASQAAKANDIAMIYGLEANVVDDGVPIAYNPQDVDLSEAHYVVFDVETTGLSAAYNHIIELAAVKMYKGNVEETFEEFINPGYPLPAHIIELTKITDAMLQGARSEEDVMTDFQRFCEGCILVAHNASFDMGFINKAYSRHGMPEADNPVIDTLELSRFLHPNMKSHRLNTLAKHYNVSLEQHHRAIYDSETTGALAWIFIKEAAKNHDIHSHKDLNQDVGKGDAYKHGRPFHVTILTKNQAGLKDLFKLVSASNVDYFYRVPRLPRSLLADHRENLLLGSACSSGEFFEAVMQKGKEEAKRVAEFYDYLEIMPKGVYKPLIEDNLIHDEAELEEIMKTIIEIGEELDKPVVATGDVHYLNPQDKLYREILINSIKSNRTKFFPEAHFRTTDEMLHDFAFLGENKAYEIVVENTHKIFDQIEFVEPLKDKLYTPNIDGAEDEIRETSYREAHALYGEDLPEIIEKRLEKELTSIIGNGFSVVYLISEKLVKKSNSDGYIVGSRGSVGSSFVATMLGITEVNPLAPHYVCPNCFYSHFFTDGSVGSGFDLPDKDCPECGHALNKDGHDIPFETFLGFAGDKVPDIDLNFSGEYQPQAHNFTKVMFGEDHVYRAGTISTVADKTAYGYVLGYNQDHNLNLRKTEKDFLAKHTTGVKRTTGQHPGGIIVIPEYMDVYDFTPVQYPADDLDSEWKTTHFDFHSIHDNVLKLDILGHDDPTVIRKLQDLSGIDPKDIPMDDPDVYKLFNGTEILGVSSEDIFSKTGTLGIPEFGTSFTRSMLEATHPSTFAELLQISGLSHGTDVWLGNAEVLVREKGMPLSEVIGCRDDIMVYLIHQGVPERDSFQIMEKVRKGKGLSDEHKAIMNEHQVPQWYMASCEKIKYMFPKAHAAAYVINAIRVAWFKVHHPIWYYCAYLSVRANDFDLVAMANGLQSTKTALKAIYSKGNDATVKDHAVQVVLEIVNEMWERGFNFKMVDLYKSDAQDFVIEGEDTLIAPFRAIPGLGLNVAKQIVKARQESEFLSKEDLKKRGKVSQSTIDFMSEQGILNGLPEENQLSLF</sequence>
<dbReference type="InterPro" id="IPR004013">
    <property type="entry name" value="PHP_dom"/>
</dbReference>
<dbReference type="RefSeq" id="WP_067976070.1">
    <property type="nucleotide sequence ID" value="NZ_CAJHKM010000002.1"/>
</dbReference>
<evidence type="ECO:0000313" key="17">
    <source>
        <dbReference type="EMBL" id="AMB94718.1"/>
    </source>
</evidence>
<dbReference type="CDD" id="cd06127">
    <property type="entry name" value="DEDDh"/>
    <property type="match status" value="1"/>
</dbReference>
<evidence type="ECO:0000256" key="13">
    <source>
        <dbReference type="HAMAP-Rule" id="MF_00356"/>
    </source>
</evidence>
<dbReference type="InterPro" id="IPR003141">
    <property type="entry name" value="Pol/His_phosphatase_N"/>
</dbReference>
<proteinExistence type="inferred from homology"/>
<feature type="domain" description="Exonuclease" evidence="15">
    <location>
        <begin position="417"/>
        <end position="583"/>
    </location>
</feature>
<keyword evidence="10 13" id="KW-0239">DNA-directed DNA polymerase</keyword>
<dbReference type="FunFam" id="3.30.420.10:FF:000045">
    <property type="entry name" value="3'-5' exonuclease DinG"/>
    <property type="match status" value="1"/>
</dbReference>
<dbReference type="NCBIfam" id="TIGR01405">
    <property type="entry name" value="polC_Gram_pos"/>
    <property type="match status" value="1"/>
</dbReference>
<dbReference type="InterPro" id="IPR006054">
    <property type="entry name" value="DnaQ"/>
</dbReference>
<dbReference type="GO" id="GO:0003887">
    <property type="term" value="F:DNA-directed DNA polymerase activity"/>
    <property type="evidence" value="ECO:0007669"/>
    <property type="project" value="UniProtKB-UniRule"/>
</dbReference>
<name>A0A120I9F2_9LACT</name>
<evidence type="ECO:0000256" key="7">
    <source>
        <dbReference type="ARBA" id="ARBA00022722"/>
    </source>
</evidence>
<dbReference type="GeneID" id="92904028"/>
<evidence type="ECO:0000256" key="3">
    <source>
        <dbReference type="ARBA" id="ARBA00022490"/>
    </source>
</evidence>
<keyword evidence="18" id="KW-1185">Reference proteome</keyword>
<keyword evidence="5 13" id="KW-0548">Nucleotidyltransferase</keyword>
<organism evidence="17 18">
    <name type="scientific">Aerococcus sanguinicola</name>
    <dbReference type="NCBI Taxonomy" id="119206"/>
    <lineage>
        <taxon>Bacteria</taxon>
        <taxon>Bacillati</taxon>
        <taxon>Bacillota</taxon>
        <taxon>Bacilli</taxon>
        <taxon>Lactobacillales</taxon>
        <taxon>Aerococcaceae</taxon>
        <taxon>Aerococcus</taxon>
    </lineage>
</organism>
<keyword evidence="14" id="KW-0175">Coiled coil</keyword>
<dbReference type="GO" id="GO:0005737">
    <property type="term" value="C:cytoplasm"/>
    <property type="evidence" value="ECO:0007669"/>
    <property type="project" value="UniProtKB-SubCell"/>
</dbReference>
<gene>
    <name evidence="13 17" type="primary">polC</name>
    <name evidence="17" type="ORF">AWM72_08100</name>
</gene>